<feature type="region of interest" description="Disordered" evidence="1">
    <location>
        <begin position="1"/>
        <end position="76"/>
    </location>
</feature>
<dbReference type="GO" id="GO:0003723">
    <property type="term" value="F:RNA binding"/>
    <property type="evidence" value="ECO:0007669"/>
    <property type="project" value="TreeGrafter"/>
</dbReference>
<dbReference type="OrthoDB" id="10258585at2759"/>
<dbReference type="PANTHER" id="PTHR15608">
    <property type="entry name" value="SPLICING FACTOR U2AF-ASSOCIATED PROTEIN 2"/>
    <property type="match status" value="1"/>
</dbReference>
<dbReference type="Proteomes" id="UP000291343">
    <property type="component" value="Unassembled WGS sequence"/>
</dbReference>
<feature type="region of interest" description="Disordered" evidence="1">
    <location>
        <begin position="227"/>
        <end position="261"/>
    </location>
</feature>
<dbReference type="FunCoup" id="A0A482XLF9">
    <property type="interactions" value="512"/>
</dbReference>
<dbReference type="AlphaFoldDB" id="A0A482XLF9"/>
<comment type="caution">
    <text evidence="2">The sequence shown here is derived from an EMBL/GenBank/DDBJ whole genome shotgun (WGS) entry which is preliminary data.</text>
</comment>
<protein>
    <recommendedName>
        <fullName evidence="4">RRM domain-containing protein</fullName>
    </recommendedName>
</protein>
<dbReference type="SUPFAM" id="SSF54928">
    <property type="entry name" value="RNA-binding domain, RBD"/>
    <property type="match status" value="1"/>
</dbReference>
<dbReference type="PANTHER" id="PTHR15608:SF0">
    <property type="entry name" value="HIV TAT-SPECIFIC FACTOR 1"/>
    <property type="match status" value="1"/>
</dbReference>
<dbReference type="EMBL" id="QKKF02006119">
    <property type="protein sequence ID" value="RZF46517.1"/>
    <property type="molecule type" value="Genomic_DNA"/>
</dbReference>
<evidence type="ECO:0000313" key="2">
    <source>
        <dbReference type="EMBL" id="RZF46517.1"/>
    </source>
</evidence>
<dbReference type="SUPFAM" id="SSF101898">
    <property type="entry name" value="NHL repeat"/>
    <property type="match status" value="1"/>
</dbReference>
<dbReference type="Gene3D" id="3.30.70.330">
    <property type="match status" value="1"/>
</dbReference>
<name>A0A482XLF9_LAOST</name>
<dbReference type="InParanoid" id="A0A482XLF9"/>
<organism evidence="2 3">
    <name type="scientific">Laodelphax striatellus</name>
    <name type="common">Small brown planthopper</name>
    <name type="synonym">Delphax striatella</name>
    <dbReference type="NCBI Taxonomy" id="195883"/>
    <lineage>
        <taxon>Eukaryota</taxon>
        <taxon>Metazoa</taxon>
        <taxon>Ecdysozoa</taxon>
        <taxon>Arthropoda</taxon>
        <taxon>Hexapoda</taxon>
        <taxon>Insecta</taxon>
        <taxon>Pterygota</taxon>
        <taxon>Neoptera</taxon>
        <taxon>Paraneoptera</taxon>
        <taxon>Hemiptera</taxon>
        <taxon>Auchenorrhyncha</taxon>
        <taxon>Fulgoroidea</taxon>
        <taxon>Delphacidae</taxon>
        <taxon>Criomorphinae</taxon>
        <taxon>Laodelphax</taxon>
    </lineage>
</organism>
<dbReference type="InterPro" id="IPR035979">
    <property type="entry name" value="RBD_domain_sf"/>
</dbReference>
<dbReference type="STRING" id="195883.A0A482XLF9"/>
<dbReference type="InterPro" id="IPR012677">
    <property type="entry name" value="Nucleotide-bd_a/b_plait_sf"/>
</dbReference>
<evidence type="ECO:0000313" key="3">
    <source>
        <dbReference type="Proteomes" id="UP000291343"/>
    </source>
</evidence>
<feature type="region of interest" description="Disordered" evidence="1">
    <location>
        <begin position="104"/>
        <end position="123"/>
    </location>
</feature>
<feature type="compositionally biased region" description="Basic and acidic residues" evidence="1">
    <location>
        <begin position="44"/>
        <end position="73"/>
    </location>
</feature>
<dbReference type="InterPro" id="IPR034393">
    <property type="entry name" value="TatSF1-like"/>
</dbReference>
<proteinExistence type="predicted"/>
<gene>
    <name evidence="2" type="ORF">LSTR_LSTR009299</name>
</gene>
<keyword evidence="3" id="KW-1185">Reference proteome</keyword>
<feature type="region of interest" description="Disordered" evidence="1">
    <location>
        <begin position="132"/>
        <end position="176"/>
    </location>
</feature>
<evidence type="ECO:0008006" key="4">
    <source>
        <dbReference type="Google" id="ProtNLM"/>
    </source>
</evidence>
<dbReference type="SMR" id="A0A482XLF9"/>
<reference evidence="2 3" key="1">
    <citation type="journal article" date="2017" name="Gigascience">
        <title>Genome sequence of the small brown planthopper, Laodelphax striatellus.</title>
        <authorList>
            <person name="Zhu J."/>
            <person name="Jiang F."/>
            <person name="Wang X."/>
            <person name="Yang P."/>
            <person name="Bao Y."/>
            <person name="Zhao W."/>
            <person name="Wang W."/>
            <person name="Lu H."/>
            <person name="Wang Q."/>
            <person name="Cui N."/>
            <person name="Li J."/>
            <person name="Chen X."/>
            <person name="Luo L."/>
            <person name="Yu J."/>
            <person name="Kang L."/>
            <person name="Cui F."/>
        </authorList>
    </citation>
    <scope>NUCLEOTIDE SEQUENCE [LARGE SCALE GENOMIC DNA]</scope>
    <source>
        <strain evidence="2">Lst14</strain>
    </source>
</reference>
<sequence length="336" mass="38297">MENNSDETEPSSQTENVSDEKSDAAVPHSKTAVDVQQSTNGNKPVEDTASIEKKVEDSDTSKDSTRPGIDDKNLQYVGDICYYTDPNTKQQYTWDKDKNEWVPYTTTGTSGQPNPEDYEYDGSTYTYVDQNTKVNSKWDKENNKWEVDNENKSPEESKAESKGKPSKDDIPFGSADGCYGFEDDTHTYTDPKDNTVYIWDREKNAWFPKVDDDFLAQYQMNYGFVDTSEESKEAEKPKSPPPKDVKAEKRKTPQEPGNFSWFDIDDENNTKVYVSNLPLDITETEFVDLMQKCGLVMRDLDTQKMKIKLYTKPGSTQLKGDALCTYIKVKICISLL</sequence>
<dbReference type="GO" id="GO:0005684">
    <property type="term" value="C:U2-type spliceosomal complex"/>
    <property type="evidence" value="ECO:0007669"/>
    <property type="project" value="TreeGrafter"/>
</dbReference>
<feature type="compositionally biased region" description="Basic and acidic residues" evidence="1">
    <location>
        <begin position="136"/>
        <end position="170"/>
    </location>
</feature>
<feature type="compositionally biased region" description="Polar residues" evidence="1">
    <location>
        <begin position="104"/>
        <end position="113"/>
    </location>
</feature>
<dbReference type="GO" id="GO:0005686">
    <property type="term" value="C:U2 snRNP"/>
    <property type="evidence" value="ECO:0007669"/>
    <property type="project" value="TreeGrafter"/>
</dbReference>
<feature type="compositionally biased region" description="Basic and acidic residues" evidence="1">
    <location>
        <begin position="229"/>
        <end position="253"/>
    </location>
</feature>
<evidence type="ECO:0000256" key="1">
    <source>
        <dbReference type="SAM" id="MobiDB-lite"/>
    </source>
</evidence>
<accession>A0A482XLF9</accession>